<dbReference type="Pfam" id="PF14022">
    <property type="entry name" value="DUF4238"/>
    <property type="match status" value="1"/>
</dbReference>
<keyword evidence="2" id="KW-1185">Reference proteome</keyword>
<comment type="caution">
    <text evidence="1">The sequence shown here is derived from an EMBL/GenBank/DDBJ whole genome shotgun (WGS) entry which is preliminary data.</text>
</comment>
<name>A0ABW7H0R5_9BURK</name>
<dbReference type="RefSeq" id="WP_394385650.1">
    <property type="nucleotide sequence ID" value="NZ_JBIGIB010000003.1"/>
</dbReference>
<proteinExistence type="predicted"/>
<gene>
    <name evidence="1" type="ORF">ACG01O_13650</name>
</gene>
<evidence type="ECO:0000313" key="1">
    <source>
        <dbReference type="EMBL" id="MFG6467664.1"/>
    </source>
</evidence>
<evidence type="ECO:0000313" key="2">
    <source>
        <dbReference type="Proteomes" id="UP001606303"/>
    </source>
</evidence>
<protein>
    <submittedName>
        <fullName evidence="1">DUF4238 domain-containing protein</fullName>
    </submittedName>
</protein>
<organism evidence="1 2">
    <name type="scientific">Pelomonas baiyunensis</name>
    <dbReference type="NCBI Taxonomy" id="3299026"/>
    <lineage>
        <taxon>Bacteria</taxon>
        <taxon>Pseudomonadati</taxon>
        <taxon>Pseudomonadota</taxon>
        <taxon>Betaproteobacteria</taxon>
        <taxon>Burkholderiales</taxon>
        <taxon>Sphaerotilaceae</taxon>
        <taxon>Roseateles</taxon>
    </lineage>
</organism>
<accession>A0ABW7H0R5</accession>
<dbReference type="InterPro" id="IPR025332">
    <property type="entry name" value="DUF4238"/>
</dbReference>
<dbReference type="EMBL" id="JBIGIB010000003">
    <property type="protein sequence ID" value="MFG6467664.1"/>
    <property type="molecule type" value="Genomic_DNA"/>
</dbReference>
<reference evidence="1 2" key="1">
    <citation type="submission" date="2024-08" db="EMBL/GenBank/DDBJ databases">
        <authorList>
            <person name="Lu H."/>
        </authorList>
    </citation>
    <scope>NUCLEOTIDE SEQUENCE [LARGE SCALE GENOMIC DNA]</scope>
    <source>
        <strain evidence="1 2">BYS87W</strain>
    </source>
</reference>
<dbReference type="Proteomes" id="UP001606303">
    <property type="component" value="Unassembled WGS sequence"/>
</dbReference>
<sequence length="278" mass="31865">MGHHYLPQKYLNGFVREKRIWVHDRLDRRSFPSQPKSVANETDMYGSEVEAFLATQVEDPALEVLDAVRARKQFGAGERSALARYVVALWRRVPRAREFVRQLMPSQAEATRAEVHAALDNLLQTNPAQADLIARKHQEADQIVDRMGSTGGVEIWQKMLTTHQSTNVERALLNMSWSFLISEEVPYITGDNPVFFFEREGIGRPDSELTVPLSSSVALWAFNGRSKYPLYVAARPYAAREVNRRTIAKATRYVFDRDNAPWILPALMKPSHQHHRLR</sequence>